<evidence type="ECO:0000256" key="6">
    <source>
        <dbReference type="ARBA" id="ARBA00023212"/>
    </source>
</evidence>
<evidence type="ECO:0000313" key="11">
    <source>
        <dbReference type="Proteomes" id="UP000069272"/>
    </source>
</evidence>
<sequence length="1614" mass="184776">MKPATVDTVCIVGNASVAIGLGSHVLFVNLKTSAESYYLADSSEAGNGVACIAGHKLFPILAFAERCLKPRIFLISYPAFAVLSVLDGGTVVSIDNSNRKSAKIEFCEFSYIDQTQCSYTALCFSESELLVALTGVPDYSLEVYAWRSKELLCKKPSSIYSDQQRLICSPSAVFAVCQYASRKAELKLWEVHGNIRLSRLIERSIVLEMPKDQLPFGVTFLIDGNLAIINQKAKISIVSSSSGQIIQTINAEDADPTEPDFIPFIFYCKGGLFASAPEGYVKFYRKQKGTWNMLWSTLADASYAQLVHYSASEGLLGITTNGVIMRTVLDYDVRNVEFRSLKDLDMGYRNCAGRGGASTRMVGVKTDGTIRLMSFDTGIVASTLDVGQLRCITNHPLHPLLVVGTNAGVIQVVVITGGEQAMVTGRLHLSHHSIQLLRFAIVDSNYFAALDNEGNLAIMEISPSFGVNVVQVFKHRSDIRELLFWCSREEVLIVEPVHSNSVTSFTEIEFVVKQSFLEEATKSAIVLPNEYTQIVPKVSSKFELLLYAHRARSNTIDVLELSRSEGDSELSVVVRSTFSTPQSALHLELGVDDRYLYAWSLDGRIALYDVLDERLLCSLIFDGRYNGGLHHASLDVKNEYLTIHCHGGLLICLKLQKSIGRSFTRSSQDTIKAFERSLYELENLDDKLSVPTVSADDAQPWIEWDEQARRQEKGKVFEPEHEAIFSEFIEIKQQLRQLVDRNETVPPEERFPLQEFNLNREATETMTQKANEERNEEKLRLQKYIVSEGTINQQLIDNCWATMSKKPLKIRAMFKHSFVENYAMLPTSELRHYLDKVRVYRETELMASHDALLPWKPTPTYQLESILNRDPDYGNVLDNLARASIKKSYALSGTTTHRFFDPYPLRYDQLEVVTFEQLYFELICGDMEIEKLRVLFNEKFEKIKTLKEEEMDLVLKRNARATYVQQELVLIGQLMGDRSVVEVTNIEDPRYEPDERPETIIHTEDSEVPAAPYISPSVERLLELEELERERRRQELLADDFKARALVAMMDGVLEHRWEDEIKKSLPLPQCLEIGKEPQHYNETDIREVKEYEEASKVLHQDRLRYRRMLQEEFQELAASLDQQIKRFNTEVAKLTLEKIIIESAIRQEEMRILRATLYNHSRMLYEANADRLREQIDRTAKYIDTLTEMANEFQEKAADYRNTYDTLRAKDRLLDKQFKINFSDTAQSALVDQAYKIFKRRPKTQLRSIVTVSVFQDMAKRIVAKKTAGTHGNLLLPRECQDYLGHCETLDQPSNCPAGMDGSLWQTLTKMRRIKIESEFRLKSCELMLSDAEAAIGALQREITNKRNVLTAFEQSLEELQNVRFEDATNRTVQLVMKRGWIEIQQTGRTADFANCVLIHRTDVEDINAIIRRAGAKKLNAMVNAALFRRKIIYQEWEHRALKLQLRDLRDQLATVEKCKITKEVQSWLKMKGMKRTEDFSQLALEKKIRNAVQNEEELLMELKTALEDIEQRIAVKRKENKLLDQETRALNIDVTEQHLQRDTELEQTEQKATQDRMAAIVERARLVRLVQAQHTHILELGTMLELQRLKTYPTLTASTSVMTHNAHHLLSN</sequence>
<dbReference type="SUPFAM" id="SSF50978">
    <property type="entry name" value="WD40 repeat-like"/>
    <property type="match status" value="1"/>
</dbReference>
<dbReference type="GO" id="GO:0003341">
    <property type="term" value="P:cilium movement"/>
    <property type="evidence" value="ECO:0007669"/>
    <property type="project" value="UniProtKB-ARBA"/>
</dbReference>
<dbReference type="STRING" id="7167.A0A182FQB9"/>
<dbReference type="GO" id="GO:0005930">
    <property type="term" value="C:axoneme"/>
    <property type="evidence" value="ECO:0007669"/>
    <property type="project" value="UniProtKB-SubCell"/>
</dbReference>
<dbReference type="InterPro" id="IPR036322">
    <property type="entry name" value="WD40_repeat_dom_sf"/>
</dbReference>
<evidence type="ECO:0000256" key="7">
    <source>
        <dbReference type="ARBA" id="ARBA00023273"/>
    </source>
</evidence>
<keyword evidence="5" id="KW-0175">Coiled coil</keyword>
<comment type="subcellular location">
    <subcellularLocation>
        <location evidence="1">Cytoplasm</location>
        <location evidence="1">Cytoskeleton</location>
        <location evidence="1">Cilium axoneme</location>
    </subcellularLocation>
</comment>
<keyword evidence="6" id="KW-0206">Cytoskeleton</keyword>
<dbReference type="EnsemblMetazoa" id="AALB008739-RA">
    <property type="protein sequence ID" value="AALB008739-PA"/>
    <property type="gene ID" value="AALB008739"/>
</dbReference>
<reference evidence="10 11" key="1">
    <citation type="journal article" date="2017" name="G3 (Bethesda)">
        <title>The Physical Genome Mapping of Anopheles albimanus Corrected Scaffold Misassemblies and Identified Interarm Rearrangements in Genus Anopheles.</title>
        <authorList>
            <person name="Artemov G.N."/>
            <person name="Peery A.N."/>
            <person name="Jiang X."/>
            <person name="Tu Z."/>
            <person name="Stegniy V.N."/>
            <person name="Sharakhova M.V."/>
            <person name="Sharakhov I.V."/>
        </authorList>
    </citation>
    <scope>NUCLEOTIDE SEQUENCE [LARGE SCALE GENOMIC DNA]</scope>
    <source>
        <strain evidence="10 11">ALBI9_A</strain>
    </source>
</reference>
<dbReference type="PANTHER" id="PTHR14885:SF1">
    <property type="entry name" value="CILIA- AND FLAGELLA-ASSOCIATED PROTEIN 43"/>
    <property type="match status" value="1"/>
</dbReference>
<keyword evidence="7" id="KW-0966">Cell projection</keyword>
<evidence type="ECO:0000256" key="5">
    <source>
        <dbReference type="ARBA" id="ARBA00023054"/>
    </source>
</evidence>
<reference evidence="10" key="2">
    <citation type="submission" date="2022-08" db="UniProtKB">
        <authorList>
            <consortium name="EnsemblMetazoa"/>
        </authorList>
    </citation>
    <scope>IDENTIFICATION</scope>
    <source>
        <strain evidence="10">STECLA/ALBI9_A</strain>
    </source>
</reference>
<evidence type="ECO:0000313" key="10">
    <source>
        <dbReference type="EnsemblMetazoa" id="AALB008739-PA"/>
    </source>
</evidence>
<dbReference type="PANTHER" id="PTHR14885">
    <property type="entry name" value="CILIA- AND FLAGELLA-ASSOCIATED PROTEIN 43-RELATED"/>
    <property type="match status" value="1"/>
</dbReference>
<keyword evidence="4" id="KW-0677">Repeat</keyword>
<dbReference type="VEuPathDB" id="VectorBase:AALB20_034215"/>
<evidence type="ECO:0000256" key="2">
    <source>
        <dbReference type="ARBA" id="ARBA00022490"/>
    </source>
</evidence>
<accession>A0A182FQB9</accession>
<dbReference type="VEuPathDB" id="VectorBase:AALB008739"/>
<keyword evidence="2" id="KW-0963">Cytoplasm</keyword>
<evidence type="ECO:0000256" key="9">
    <source>
        <dbReference type="ARBA" id="ARBA00023662"/>
    </source>
</evidence>
<evidence type="ECO:0000256" key="8">
    <source>
        <dbReference type="ARBA" id="ARBA00023605"/>
    </source>
</evidence>
<dbReference type="Pfam" id="PF25828">
    <property type="entry name" value="CC_Cfap43"/>
    <property type="match status" value="1"/>
</dbReference>
<proteinExistence type="inferred from homology"/>
<dbReference type="Proteomes" id="UP000069272">
    <property type="component" value="Chromosome 2R"/>
</dbReference>
<dbReference type="Gene3D" id="2.130.10.10">
    <property type="entry name" value="YVTN repeat-like/Quinoprotein amine dehydrogenase"/>
    <property type="match status" value="2"/>
</dbReference>
<dbReference type="GO" id="GO:0060271">
    <property type="term" value="P:cilium assembly"/>
    <property type="evidence" value="ECO:0007669"/>
    <property type="project" value="TreeGrafter"/>
</dbReference>
<evidence type="ECO:0000256" key="1">
    <source>
        <dbReference type="ARBA" id="ARBA00004430"/>
    </source>
</evidence>
<dbReference type="InterPro" id="IPR015943">
    <property type="entry name" value="WD40/YVTN_repeat-like_dom_sf"/>
</dbReference>
<evidence type="ECO:0000256" key="4">
    <source>
        <dbReference type="ARBA" id="ARBA00022737"/>
    </source>
</evidence>
<comment type="similarity">
    <text evidence="8">Belongs to the CFAP43 family.</text>
</comment>
<keyword evidence="11" id="KW-1185">Reference proteome</keyword>
<evidence type="ECO:0000256" key="3">
    <source>
        <dbReference type="ARBA" id="ARBA00022574"/>
    </source>
</evidence>
<keyword evidence="3" id="KW-0853">WD repeat</keyword>
<organism evidence="10 11">
    <name type="scientific">Anopheles albimanus</name>
    <name type="common">New world malaria mosquito</name>
    <dbReference type="NCBI Taxonomy" id="7167"/>
    <lineage>
        <taxon>Eukaryota</taxon>
        <taxon>Metazoa</taxon>
        <taxon>Ecdysozoa</taxon>
        <taxon>Arthropoda</taxon>
        <taxon>Hexapoda</taxon>
        <taxon>Insecta</taxon>
        <taxon>Pterygota</taxon>
        <taxon>Neoptera</taxon>
        <taxon>Endopterygota</taxon>
        <taxon>Diptera</taxon>
        <taxon>Nematocera</taxon>
        <taxon>Culicoidea</taxon>
        <taxon>Culicidae</taxon>
        <taxon>Anophelinae</taxon>
        <taxon>Anopheles</taxon>
    </lineage>
</organism>
<protein>
    <recommendedName>
        <fullName evidence="9">Cilia- and flagella-associated protein 43</fullName>
    </recommendedName>
</protein>
<name>A0A182FQB9_ANOAL</name>